<organism evidence="1 2">
    <name type="scientific">Lasiosphaeris hirsuta</name>
    <dbReference type="NCBI Taxonomy" id="260670"/>
    <lineage>
        <taxon>Eukaryota</taxon>
        <taxon>Fungi</taxon>
        <taxon>Dikarya</taxon>
        <taxon>Ascomycota</taxon>
        <taxon>Pezizomycotina</taxon>
        <taxon>Sordariomycetes</taxon>
        <taxon>Sordariomycetidae</taxon>
        <taxon>Sordariales</taxon>
        <taxon>Lasiosphaeriaceae</taxon>
        <taxon>Lasiosphaeris</taxon>
    </lineage>
</organism>
<comment type="caution">
    <text evidence="1">The sequence shown here is derived from an EMBL/GenBank/DDBJ whole genome shotgun (WGS) entry which is preliminary data.</text>
</comment>
<dbReference type="Proteomes" id="UP001172102">
    <property type="component" value="Unassembled WGS sequence"/>
</dbReference>
<name>A0AA40AI44_9PEZI</name>
<dbReference type="Pfam" id="PF11374">
    <property type="entry name" value="DUF3176"/>
    <property type="match status" value="1"/>
</dbReference>
<sequence>MIPIIEAISQCKWNWFHTEHPLSDFETFDTASRGFWGAVTLIWRFKWRSVASLGSVVAILSIVSSPVTQQVIEYPTRLAISQTANNVTTKAVKSWAFDPNVGPRAVGETILSTVLTGFLTRLSDPIQPLDVPCPTGACTFPVFNSLGICVKSANISSLLTV</sequence>
<accession>A0AA40AI44</accession>
<protein>
    <submittedName>
        <fullName evidence="1">Uncharacterized protein</fullName>
    </submittedName>
</protein>
<dbReference type="PANTHER" id="PTHR35394">
    <property type="entry name" value="DUF3176 DOMAIN-CONTAINING PROTEIN"/>
    <property type="match status" value="1"/>
</dbReference>
<gene>
    <name evidence="1" type="ORF">B0H67DRAFT_448388</name>
</gene>
<feature type="non-terminal residue" evidence="1">
    <location>
        <position position="161"/>
    </location>
</feature>
<reference evidence="1" key="1">
    <citation type="submission" date="2023-06" db="EMBL/GenBank/DDBJ databases">
        <title>Genome-scale phylogeny and comparative genomics of the fungal order Sordariales.</title>
        <authorList>
            <consortium name="Lawrence Berkeley National Laboratory"/>
            <person name="Hensen N."/>
            <person name="Bonometti L."/>
            <person name="Westerberg I."/>
            <person name="Brannstrom I.O."/>
            <person name="Guillou S."/>
            <person name="Cros-Aarteil S."/>
            <person name="Calhoun S."/>
            <person name="Haridas S."/>
            <person name="Kuo A."/>
            <person name="Mondo S."/>
            <person name="Pangilinan J."/>
            <person name="Riley R."/>
            <person name="Labutti K."/>
            <person name="Andreopoulos B."/>
            <person name="Lipzen A."/>
            <person name="Chen C."/>
            <person name="Yanf M."/>
            <person name="Daum C."/>
            <person name="Ng V."/>
            <person name="Clum A."/>
            <person name="Steindorff A."/>
            <person name="Ohm R."/>
            <person name="Martin F."/>
            <person name="Silar P."/>
            <person name="Natvig D."/>
            <person name="Lalanne C."/>
            <person name="Gautier V."/>
            <person name="Ament-Velasquez S.L."/>
            <person name="Kruys A."/>
            <person name="Hutchinson M.I."/>
            <person name="Powell A.J."/>
            <person name="Barry K."/>
            <person name="Miller A.N."/>
            <person name="Grigoriev I.V."/>
            <person name="Debuchy R."/>
            <person name="Gladieux P."/>
            <person name="Thoren M.H."/>
            <person name="Johannesson H."/>
        </authorList>
    </citation>
    <scope>NUCLEOTIDE SEQUENCE</scope>
    <source>
        <strain evidence="1">SMH4607-1</strain>
    </source>
</reference>
<dbReference type="AlphaFoldDB" id="A0AA40AI44"/>
<dbReference type="InterPro" id="IPR021514">
    <property type="entry name" value="DUF3176"/>
</dbReference>
<keyword evidence="2" id="KW-1185">Reference proteome</keyword>
<dbReference type="PANTHER" id="PTHR35394:SF5">
    <property type="entry name" value="DUF3176 DOMAIN-CONTAINING PROTEIN"/>
    <property type="match status" value="1"/>
</dbReference>
<dbReference type="EMBL" id="JAUKUA010000004">
    <property type="protein sequence ID" value="KAK0716263.1"/>
    <property type="molecule type" value="Genomic_DNA"/>
</dbReference>
<evidence type="ECO:0000313" key="1">
    <source>
        <dbReference type="EMBL" id="KAK0716263.1"/>
    </source>
</evidence>
<evidence type="ECO:0000313" key="2">
    <source>
        <dbReference type="Proteomes" id="UP001172102"/>
    </source>
</evidence>
<proteinExistence type="predicted"/>